<reference evidence="1 2" key="1">
    <citation type="submission" date="2015-03" db="EMBL/GenBank/DDBJ databases">
        <authorList>
            <person name="Urmite Genomes"/>
        </authorList>
    </citation>
    <scope>NUCLEOTIDE SEQUENCE [LARGE SCALE GENOMIC DNA]</scope>
    <source>
        <strain evidence="1 2">CSUR P1491</strain>
    </source>
</reference>
<organism evidence="1 2">
    <name type="scientific">Mycobacterium lentiflavum</name>
    <dbReference type="NCBI Taxonomy" id="141349"/>
    <lineage>
        <taxon>Bacteria</taxon>
        <taxon>Bacillati</taxon>
        <taxon>Actinomycetota</taxon>
        <taxon>Actinomycetes</taxon>
        <taxon>Mycobacteriales</taxon>
        <taxon>Mycobacteriaceae</taxon>
        <taxon>Mycobacterium</taxon>
        <taxon>Mycobacterium simiae complex</taxon>
    </lineage>
</organism>
<dbReference type="EMBL" id="CTEE01000001">
    <property type="protein sequence ID" value="CQD17308.1"/>
    <property type="molecule type" value="Genomic_DNA"/>
</dbReference>
<accession>A0A0E4CP90</accession>
<evidence type="ECO:0000313" key="1">
    <source>
        <dbReference type="EMBL" id="CQD17308.1"/>
    </source>
</evidence>
<dbReference type="Proteomes" id="UP000199251">
    <property type="component" value="Unassembled WGS sequence"/>
</dbReference>
<sequence>MAVAHLPLTEIRLATMSPLAHFGGITLPSPRLSLLTKRAKPATVKLLAAGPDAGVRHRERT</sequence>
<proteinExistence type="predicted"/>
<gene>
    <name evidence="1" type="ORF">BN1232_03838</name>
</gene>
<dbReference type="STRING" id="141349.BN1232_03838"/>
<dbReference type="AlphaFoldDB" id="A0A0E4CP90"/>
<protein>
    <submittedName>
        <fullName evidence="1">Uncharacterized protein</fullName>
    </submittedName>
</protein>
<name>A0A0E4CP90_MYCLN</name>
<evidence type="ECO:0000313" key="2">
    <source>
        <dbReference type="Proteomes" id="UP000199251"/>
    </source>
</evidence>